<organism evidence="1 2">
    <name type="scientific">Rubripirellula tenax</name>
    <dbReference type="NCBI Taxonomy" id="2528015"/>
    <lineage>
        <taxon>Bacteria</taxon>
        <taxon>Pseudomonadati</taxon>
        <taxon>Planctomycetota</taxon>
        <taxon>Planctomycetia</taxon>
        <taxon>Pirellulales</taxon>
        <taxon>Pirellulaceae</taxon>
        <taxon>Rubripirellula</taxon>
    </lineage>
</organism>
<evidence type="ECO:0000313" key="2">
    <source>
        <dbReference type="Proteomes" id="UP000318288"/>
    </source>
</evidence>
<name>A0A5C6ESA6_9BACT</name>
<accession>A0A5C6ESA6</accession>
<sequence>MSLDRSLPKLATKMVAAESDTARTKLLRQEVPRLYRHLKRVRIERGLLSRWGMSVNLDELAGVEIVSPDTLRVIGQCADITMQPPAYHAGLQHTYGYLLSLVETPYGYKRDRWLSDRIEVGFGLPRHSLNAFPRRGTLLGNLTDFLVRLSLREGPPAKSVGAVAEFDKQSLERTPGTRIVEEIRGDDRDTILLRTDLFPMPYTPGEGLLVYSIKKSRSGWKLVTTFPIEQPSWDELLSPSRFGNEQPIKVRYNGFVNNFPADGVLGKRTKTDL</sequence>
<dbReference type="AlphaFoldDB" id="A0A5C6ESA6"/>
<evidence type="ECO:0000313" key="1">
    <source>
        <dbReference type="EMBL" id="TWU50987.1"/>
    </source>
</evidence>
<gene>
    <name evidence="1" type="ORF">Poly51_42800</name>
</gene>
<protein>
    <submittedName>
        <fullName evidence="1">Uncharacterized protein</fullName>
    </submittedName>
</protein>
<dbReference type="EMBL" id="SJPW01000005">
    <property type="protein sequence ID" value="TWU50987.1"/>
    <property type="molecule type" value="Genomic_DNA"/>
</dbReference>
<proteinExistence type="predicted"/>
<dbReference type="Proteomes" id="UP000318288">
    <property type="component" value="Unassembled WGS sequence"/>
</dbReference>
<reference evidence="1 2" key="1">
    <citation type="submission" date="2019-02" db="EMBL/GenBank/DDBJ databases">
        <title>Deep-cultivation of Planctomycetes and their phenomic and genomic characterization uncovers novel biology.</title>
        <authorList>
            <person name="Wiegand S."/>
            <person name="Jogler M."/>
            <person name="Boedeker C."/>
            <person name="Pinto D."/>
            <person name="Vollmers J."/>
            <person name="Rivas-Marin E."/>
            <person name="Kohn T."/>
            <person name="Peeters S.H."/>
            <person name="Heuer A."/>
            <person name="Rast P."/>
            <person name="Oberbeckmann S."/>
            <person name="Bunk B."/>
            <person name="Jeske O."/>
            <person name="Meyerdierks A."/>
            <person name="Storesund J.E."/>
            <person name="Kallscheuer N."/>
            <person name="Luecker S."/>
            <person name="Lage O.M."/>
            <person name="Pohl T."/>
            <person name="Merkel B.J."/>
            <person name="Hornburger P."/>
            <person name="Mueller R.-W."/>
            <person name="Bruemmer F."/>
            <person name="Labrenz M."/>
            <person name="Spormann A.M."/>
            <person name="Op Den Camp H."/>
            <person name="Overmann J."/>
            <person name="Amann R."/>
            <person name="Jetten M.S.M."/>
            <person name="Mascher T."/>
            <person name="Medema M.H."/>
            <person name="Devos D.P."/>
            <person name="Kaster A.-K."/>
            <person name="Ovreas L."/>
            <person name="Rohde M."/>
            <person name="Galperin M.Y."/>
            <person name="Jogler C."/>
        </authorList>
    </citation>
    <scope>NUCLEOTIDE SEQUENCE [LARGE SCALE GENOMIC DNA]</scope>
    <source>
        <strain evidence="1 2">Poly51</strain>
    </source>
</reference>
<keyword evidence="2" id="KW-1185">Reference proteome</keyword>
<dbReference type="OrthoDB" id="9342873at2"/>
<dbReference type="RefSeq" id="WP_146459646.1">
    <property type="nucleotide sequence ID" value="NZ_SJPW01000005.1"/>
</dbReference>
<comment type="caution">
    <text evidence="1">The sequence shown here is derived from an EMBL/GenBank/DDBJ whole genome shotgun (WGS) entry which is preliminary data.</text>
</comment>